<dbReference type="PANTHER" id="PTHR33383">
    <property type="entry name" value="MEMBRANE PROTEIN INSERTION EFFICIENCY FACTOR-RELATED"/>
    <property type="match status" value="1"/>
</dbReference>
<evidence type="ECO:0000256" key="1">
    <source>
        <dbReference type="HAMAP-Rule" id="MF_00386"/>
    </source>
</evidence>
<dbReference type="AlphaFoldDB" id="A0A2H0TF90"/>
<comment type="caution">
    <text evidence="2">The sequence shown here is derived from an EMBL/GenBank/DDBJ whole genome shotgun (WGS) entry which is preliminary data.</text>
</comment>
<sequence>MIFLFSHTTSRGARFFVLKTIDFYQTFISKDQGIFKTRTRSCRFFPSCSEYAAGAFRKYGFLKAFFMSLKRIIRCNPFQKGGFNPI</sequence>
<reference evidence="3" key="1">
    <citation type="submission" date="2017-09" db="EMBL/GenBank/DDBJ databases">
        <title>Depth-based differentiation of microbial function through sediment-hosted aquifers and enrichment of novel symbionts in the deep terrestrial subsurface.</title>
        <authorList>
            <person name="Probst A.J."/>
            <person name="Ladd B."/>
            <person name="Jarett J.K."/>
            <person name="Geller-Mcgrath D.E."/>
            <person name="Sieber C.M.K."/>
            <person name="Emerson J.B."/>
            <person name="Anantharaman K."/>
            <person name="Thomas B.C."/>
            <person name="Malmstrom R."/>
            <person name="Stieglmeier M."/>
            <person name="Klingl A."/>
            <person name="Woyke T."/>
            <person name="Ryan C.M."/>
            <person name="Banfield J.F."/>
        </authorList>
    </citation>
    <scope>NUCLEOTIDE SEQUENCE [LARGE SCALE GENOMIC DNA]</scope>
</reference>
<comment type="similarity">
    <text evidence="1">Belongs to the UPF0161 family.</text>
</comment>
<dbReference type="NCBIfam" id="TIGR00278">
    <property type="entry name" value="membrane protein insertion efficiency factor YidD"/>
    <property type="match status" value="1"/>
</dbReference>
<dbReference type="PANTHER" id="PTHR33383:SF1">
    <property type="entry name" value="MEMBRANE PROTEIN INSERTION EFFICIENCY FACTOR-RELATED"/>
    <property type="match status" value="1"/>
</dbReference>
<dbReference type="InterPro" id="IPR002696">
    <property type="entry name" value="Membr_insert_effic_factor_YidD"/>
</dbReference>
<dbReference type="SMART" id="SM01234">
    <property type="entry name" value="Haemolytic"/>
    <property type="match status" value="1"/>
</dbReference>
<name>A0A2H0TF90_9BACT</name>
<dbReference type="Pfam" id="PF01809">
    <property type="entry name" value="YidD"/>
    <property type="match status" value="1"/>
</dbReference>
<gene>
    <name evidence="2" type="primary">yidD</name>
    <name evidence="2" type="ORF">COU46_02860</name>
</gene>
<dbReference type="GO" id="GO:0005886">
    <property type="term" value="C:plasma membrane"/>
    <property type="evidence" value="ECO:0007669"/>
    <property type="project" value="UniProtKB-SubCell"/>
</dbReference>
<accession>A0A2H0TF90</accession>
<dbReference type="HAMAP" id="MF_00386">
    <property type="entry name" value="UPF0161_YidD"/>
    <property type="match status" value="1"/>
</dbReference>
<dbReference type="EMBL" id="PFCN01000033">
    <property type="protein sequence ID" value="PIR70210.1"/>
    <property type="molecule type" value="Genomic_DNA"/>
</dbReference>
<evidence type="ECO:0000313" key="2">
    <source>
        <dbReference type="EMBL" id="PIR70210.1"/>
    </source>
</evidence>
<proteinExistence type="inferred from homology"/>
<protein>
    <recommendedName>
        <fullName evidence="1">Putative membrane protein insertion efficiency factor</fullName>
    </recommendedName>
</protein>
<evidence type="ECO:0000313" key="3">
    <source>
        <dbReference type="Proteomes" id="UP000229383"/>
    </source>
</evidence>
<comment type="function">
    <text evidence="1">Could be involved in insertion of integral membrane proteins into the membrane.</text>
</comment>
<keyword evidence="1" id="KW-1003">Cell membrane</keyword>
<organism evidence="2 3">
    <name type="scientific">Candidatus Niyogibacteria bacterium CG10_big_fil_rev_8_21_14_0_10_42_19</name>
    <dbReference type="NCBI Taxonomy" id="1974725"/>
    <lineage>
        <taxon>Bacteria</taxon>
        <taxon>Candidatus Niyogiibacteriota</taxon>
    </lineage>
</organism>
<comment type="subcellular location">
    <subcellularLocation>
        <location evidence="1">Cell membrane</location>
        <topology evidence="1">Peripheral membrane protein</topology>
        <orientation evidence="1">Cytoplasmic side</orientation>
    </subcellularLocation>
</comment>
<dbReference type="Proteomes" id="UP000229383">
    <property type="component" value="Unassembled WGS sequence"/>
</dbReference>
<keyword evidence="1" id="KW-0472">Membrane</keyword>